<dbReference type="Pfam" id="PF13193">
    <property type="entry name" value="AMP-binding_C"/>
    <property type="match status" value="1"/>
</dbReference>
<dbReference type="Pfam" id="PF22336">
    <property type="entry name" value="RhiE-like_linker"/>
    <property type="match status" value="3"/>
</dbReference>
<dbReference type="InterPro" id="IPR020807">
    <property type="entry name" value="PKS_DH"/>
</dbReference>
<dbReference type="SMART" id="SM00825">
    <property type="entry name" value="PKS_KS"/>
    <property type="match status" value="4"/>
</dbReference>
<keyword evidence="7" id="KW-0808">Transferase</keyword>
<dbReference type="InterPro" id="IPR006162">
    <property type="entry name" value="Ppantetheine_attach_site"/>
</dbReference>
<feature type="domain" description="Ketosynthase family 3 (KS3)" evidence="11">
    <location>
        <begin position="2969"/>
        <end position="3408"/>
    </location>
</feature>
<dbReference type="InterPro" id="IPR009081">
    <property type="entry name" value="PP-bd_ACP"/>
</dbReference>
<dbReference type="Gene3D" id="1.10.1200.10">
    <property type="entry name" value="ACP-like"/>
    <property type="match status" value="6"/>
</dbReference>
<dbReference type="SUPFAM" id="SSF52777">
    <property type="entry name" value="CoA-dependent acyltransferases"/>
    <property type="match status" value="2"/>
</dbReference>
<dbReference type="InterPro" id="IPR000873">
    <property type="entry name" value="AMP-dep_synth/lig_dom"/>
</dbReference>
<dbReference type="SUPFAM" id="SSF51735">
    <property type="entry name" value="NAD(P)-binding Rossmann-fold domains"/>
    <property type="match status" value="2"/>
</dbReference>
<feature type="active site" description="Proton donor; for dehydratase activity" evidence="9">
    <location>
        <position position="1069"/>
    </location>
</feature>
<evidence type="ECO:0000256" key="9">
    <source>
        <dbReference type="PROSITE-ProRule" id="PRU01363"/>
    </source>
</evidence>
<evidence type="ECO:0000256" key="4">
    <source>
        <dbReference type="ARBA" id="ARBA00022450"/>
    </source>
</evidence>
<dbReference type="Gene3D" id="3.40.50.720">
    <property type="entry name" value="NAD(P)-binding Rossmann-like Domain"/>
    <property type="match status" value="2"/>
</dbReference>
<dbReference type="CDD" id="cd00833">
    <property type="entry name" value="PKS"/>
    <property type="match status" value="4"/>
</dbReference>
<evidence type="ECO:0000256" key="2">
    <source>
        <dbReference type="ARBA" id="ARBA00004496"/>
    </source>
</evidence>
<organism evidence="13">
    <name type="scientific">symbiont bacterium of Paederus fuscipes</name>
    <dbReference type="NCBI Taxonomy" id="176282"/>
    <lineage>
        <taxon>Bacteria</taxon>
    </lineage>
</organism>
<dbReference type="EMBL" id="AH013687">
    <property type="protein sequence ID" value="AAS47562.1"/>
    <property type="molecule type" value="Genomic_DNA"/>
</dbReference>
<dbReference type="InterPro" id="IPR036291">
    <property type="entry name" value="NAD(P)-bd_dom_sf"/>
</dbReference>
<dbReference type="PROSITE" id="PS00606">
    <property type="entry name" value="KS3_1"/>
    <property type="match status" value="2"/>
</dbReference>
<dbReference type="InterPro" id="IPR014030">
    <property type="entry name" value="Ketoacyl_synth_N"/>
</dbReference>
<feature type="domain" description="Carrier" evidence="10">
    <location>
        <begin position="2842"/>
        <end position="2918"/>
    </location>
</feature>
<dbReference type="PROSITE" id="PS00012">
    <property type="entry name" value="PHOSPHOPANTETHEINE"/>
    <property type="match status" value="2"/>
</dbReference>
<dbReference type="InterPro" id="IPR042104">
    <property type="entry name" value="PKS_dehydratase_sf"/>
</dbReference>
<dbReference type="GO" id="GO:0005886">
    <property type="term" value="C:plasma membrane"/>
    <property type="evidence" value="ECO:0007669"/>
    <property type="project" value="TreeGrafter"/>
</dbReference>
<reference evidence="13" key="2">
    <citation type="journal article" date="2004" name="J. Bacteriol.">
        <title>Evidence for a symbiosis island involved in horizontal acquisition of pederin biosynthetic capabilities by the bacterial symbiont of Paederus fuscipes beetles.</title>
        <authorList>
            <person name="Piel J."/>
            <person name="Hofer I."/>
            <person name="Hui D."/>
        </authorList>
    </citation>
    <scope>NUCLEOTIDE SEQUENCE</scope>
</reference>
<dbReference type="InterPro" id="IPR029058">
    <property type="entry name" value="AB_hydrolase_fold"/>
</dbReference>
<dbReference type="PROSITE" id="PS52019">
    <property type="entry name" value="PKS_MFAS_DH"/>
    <property type="match status" value="2"/>
</dbReference>
<dbReference type="Gene3D" id="3.40.50.1820">
    <property type="entry name" value="alpha/beta hydrolase"/>
    <property type="match status" value="1"/>
</dbReference>
<comment type="pathway">
    <text evidence="3">Antibiotic biosynthesis.</text>
</comment>
<feature type="active site" description="Proton acceptor; for dehydratase activity" evidence="9">
    <location>
        <position position="882"/>
    </location>
</feature>
<dbReference type="GO" id="GO:0044550">
    <property type="term" value="P:secondary metabolite biosynthetic process"/>
    <property type="evidence" value="ECO:0007669"/>
    <property type="project" value="UniProtKB-ARBA"/>
</dbReference>
<dbReference type="FunFam" id="1.10.1200.10:FF:000005">
    <property type="entry name" value="Nonribosomal peptide synthetase 1"/>
    <property type="match status" value="1"/>
</dbReference>
<comment type="subcellular location">
    <subcellularLocation>
        <location evidence="2">Cytoplasm</location>
    </subcellularLocation>
</comment>
<dbReference type="InterPro" id="IPR001242">
    <property type="entry name" value="Condensation_dom"/>
</dbReference>
<evidence type="ECO:0000256" key="5">
    <source>
        <dbReference type="ARBA" id="ARBA00022490"/>
    </source>
</evidence>
<evidence type="ECO:0000256" key="6">
    <source>
        <dbReference type="ARBA" id="ARBA00022553"/>
    </source>
</evidence>
<dbReference type="ESTHER" id="symba-PEDH">
    <property type="family name" value="Thioesterase"/>
</dbReference>
<gene>
    <name evidence="13" type="primary">pedH</name>
</gene>
<dbReference type="SUPFAM" id="SSF47336">
    <property type="entry name" value="ACP-like"/>
    <property type="match status" value="7"/>
</dbReference>
<dbReference type="Pfam" id="PF02801">
    <property type="entry name" value="Ketoacyl-synt_C"/>
    <property type="match status" value="4"/>
</dbReference>
<dbReference type="SUPFAM" id="SSF53474">
    <property type="entry name" value="alpha/beta-Hydrolases"/>
    <property type="match status" value="1"/>
</dbReference>
<keyword evidence="8" id="KW-0677">Repeat</keyword>
<dbReference type="PROSITE" id="PS50075">
    <property type="entry name" value="CARRIER"/>
    <property type="match status" value="6"/>
</dbReference>
<dbReference type="Pfam" id="PF14765">
    <property type="entry name" value="PS-DH"/>
    <property type="match status" value="2"/>
</dbReference>
<dbReference type="InterPro" id="IPR020802">
    <property type="entry name" value="TesA-like"/>
</dbReference>
<dbReference type="InterPro" id="IPR023213">
    <property type="entry name" value="CAT-like_dom_sf"/>
</dbReference>
<dbReference type="InterPro" id="IPR001031">
    <property type="entry name" value="Thioesterase"/>
</dbReference>
<dbReference type="InterPro" id="IPR016039">
    <property type="entry name" value="Thiolase-like"/>
</dbReference>
<dbReference type="Pfam" id="PF00109">
    <property type="entry name" value="ketoacyl-synt"/>
    <property type="match status" value="4"/>
</dbReference>
<dbReference type="Gene3D" id="3.40.50.980">
    <property type="match status" value="2"/>
</dbReference>
<feature type="region of interest" description="N-terminal hotdog fold" evidence="9">
    <location>
        <begin position="853"/>
        <end position="977"/>
    </location>
</feature>
<dbReference type="GO" id="GO:0006633">
    <property type="term" value="P:fatty acid biosynthetic process"/>
    <property type="evidence" value="ECO:0007669"/>
    <property type="project" value="InterPro"/>
</dbReference>
<dbReference type="InterPro" id="IPR049551">
    <property type="entry name" value="PKS_DH_C"/>
</dbReference>
<feature type="domain" description="Carrier" evidence="10">
    <location>
        <begin position="4815"/>
        <end position="4892"/>
    </location>
</feature>
<dbReference type="SMART" id="SM00826">
    <property type="entry name" value="PKS_DH"/>
    <property type="match status" value="2"/>
</dbReference>
<evidence type="ECO:0000256" key="3">
    <source>
        <dbReference type="ARBA" id="ARBA00004792"/>
    </source>
</evidence>
<accession>Q6VT93</accession>
<dbReference type="FunFam" id="3.40.47.10:FF:000019">
    <property type="entry name" value="Polyketide synthase type I"/>
    <property type="match status" value="2"/>
</dbReference>
<dbReference type="GO" id="GO:0031177">
    <property type="term" value="F:phosphopantetheine binding"/>
    <property type="evidence" value="ECO:0007669"/>
    <property type="project" value="InterPro"/>
</dbReference>
<dbReference type="InterPro" id="IPR018201">
    <property type="entry name" value="Ketoacyl_synth_AS"/>
</dbReference>
<dbReference type="PROSITE" id="PS00455">
    <property type="entry name" value="AMP_BINDING"/>
    <property type="match status" value="1"/>
</dbReference>
<dbReference type="InterPro" id="IPR013968">
    <property type="entry name" value="PKS_KR"/>
</dbReference>
<keyword evidence="4" id="KW-0596">Phosphopantetheine</keyword>
<dbReference type="InterPro" id="IPR025110">
    <property type="entry name" value="AMP-bd_C"/>
</dbReference>
<dbReference type="SMART" id="SM00824">
    <property type="entry name" value="PKS_TE"/>
    <property type="match status" value="1"/>
</dbReference>
<dbReference type="GO" id="GO:0004312">
    <property type="term" value="F:fatty acid synthase activity"/>
    <property type="evidence" value="ECO:0007669"/>
    <property type="project" value="TreeGrafter"/>
</dbReference>
<dbReference type="Gene3D" id="3.30.559.30">
    <property type="entry name" value="Nonribosomal peptide synthetase, condensation domain"/>
    <property type="match status" value="1"/>
</dbReference>
<dbReference type="InterPro" id="IPR057326">
    <property type="entry name" value="KR_dom"/>
</dbReference>
<dbReference type="Pfam" id="PF00975">
    <property type="entry name" value="Thioesterase"/>
    <property type="match status" value="1"/>
</dbReference>
<evidence type="ECO:0000259" key="11">
    <source>
        <dbReference type="PROSITE" id="PS52004"/>
    </source>
</evidence>
<dbReference type="PROSITE" id="PS52004">
    <property type="entry name" value="KS3_2"/>
    <property type="match status" value="4"/>
</dbReference>
<feature type="domain" description="Ketosynthase family 3 (KS3)" evidence="11">
    <location>
        <begin position="220"/>
        <end position="654"/>
    </location>
</feature>
<dbReference type="Gene3D" id="2.30.38.10">
    <property type="entry name" value="Luciferase, Domain 3"/>
    <property type="match status" value="1"/>
</dbReference>
<dbReference type="SMART" id="SM00822">
    <property type="entry name" value="PKS_KR"/>
    <property type="match status" value="2"/>
</dbReference>
<evidence type="ECO:0000259" key="10">
    <source>
        <dbReference type="PROSITE" id="PS50075"/>
    </source>
</evidence>
<dbReference type="GO" id="GO:0071770">
    <property type="term" value="P:DIM/DIP cell wall layer assembly"/>
    <property type="evidence" value="ECO:0007669"/>
    <property type="project" value="TreeGrafter"/>
</dbReference>
<dbReference type="PANTHER" id="PTHR43775">
    <property type="entry name" value="FATTY ACID SYNTHASE"/>
    <property type="match status" value="1"/>
</dbReference>
<feature type="domain" description="Carrier" evidence="10">
    <location>
        <begin position="58"/>
        <end position="135"/>
    </location>
</feature>
<dbReference type="InterPro" id="IPR020845">
    <property type="entry name" value="AMP-binding_CS"/>
</dbReference>
<dbReference type="InterPro" id="IPR054514">
    <property type="entry name" value="RhiE-like_linker"/>
</dbReference>
<sequence length="6266" mass="686072">MTFNTSNDQDAAAREFLEHELAKAVLDQFTETQSSPSVAQIIDVATNSVKNISPAADETLVKFKEEIAQIASTVLKIPAERLDVRENMSRYGVDSIVVTEIMRCISDHLDLPIAPTVFFEAGNFEELATILYQRYHKRIDERYQTQARAQERESAKVAPLHERGRAVQKNGELGVMEALGSDALAWIQRFRSVTSSEVARPQAQVRRVTKAARADGEILYEPIAIIAMDGVFPQSADLLEFERHLRQGDDCISEIPADRWDWREVYGDPKEGEFTRVKYGGFAPDIDKFDPLFFGMSPREAQLMDPQHRQFIQCVWRLIESAGYAPKALSGSKVGLFIGINLQDYAHLVDRADAMDALHLTSLGHMFCPNRLSFLLNLHGPSQVIDTACSSSSVALHRAVLSIQYEGCEMAIAGGANLLISPDMHIMYSKVGMICEDGRCKTFSKEANGYVRSDGIGAVLLKSLHRAEEDGDIILAVIRGSAENHGGMSTSLTAPNPKAQASLIVEAHRKAKVDPRSIGYIECHGTGTSLGDPIEINGLKLAFEQLYREAGHELPMRPSCGLGSVKSNIGHAETSAGIAGVIKTVLSLRNKRLYQSLHSADINPMIDLEQSPFFILQQGRDWQRPLIEGQEQPRRAGISSFGAGGSNAHIVIEEYLVPPLPEPVLQGPLIILLSAKNAARLDDMTRQLLHWLESTERVPSIVDIAYTLQVGREALSQRLALIVTDLVDLKTRLRSLLEGGEEPSGVYRGDTKANKAALQEIDDDDRSLEKLIAYFSQDDVHKLAKLWTQGVEVDWPSLYARMPFAGRSPRRVALPTYPFARQRHWIDKIAGSPQNRREAAATSPIVASRPAGYPLLQRTVADPAKRCYGCVLTGEEFFLTDHQVKGNKVLPGVAYLEMARAAVERISAHDARDKAPLYLKNVVWARPLMVNGATSLYISLAPEQDGRVAYRIYSEGEGESTEILHSQGSAILRGSESGSEVATARLDLDELRERITGGAPNAQRLESARCYEAFRAMGIDYGPAHRCLESVYFSAKEALPAPEVLAKLVLPAWAQEGAAAFVLHPGLIDSGLQACIGLIVGAGHELPTEAESEISGMTATLPFALDSLTLLAPPSDILWVWVRYADGSSTSDKVQKLDIDFCDVHGRVCIRLRGFSSRALEAEQAPDSATTVLCEPLWNERSVDSSAQVLWARHEVLLCDVQDDFDAVFEQNLGVTLGVPCSRLALDGPLENRYQKAALGVFEWIRQAIGDKIGGSLLLQIVIPATDRGCLLAGLSGLLKTANRENNRFRGQLIELELRETAEGVAAKLQADSRAAQDTHIRHRDSLREVRHWQVVPAGAVSTVLPWKDNGVYLITGGNGGLAWLFAEHIAQHAPHASLVMCGRSALTSERHQALEHLRGMGPRLDYRRVDVTQAAQVEALIRDLTTVYERIDGVLHCAGLLRDNFIQKKTPQEFAEVLAPKVAGTLHLDHATQALDLDFFILFSSAAGVWGSAGQTDYAAANGFLDAFASYRQALTAAGRRHGRTLSIDWPLWAEGGMRMEANAQIMMQRATGLTALPSAAGIEAFCRIMGSGATQMMVMHGAAVRIQRMLDESAEPLRAALPVRSATATEEPAARGRFDTQALKAGIEQLLLQRIAELMKFELEDLDVETQLTDYGFNSITLTDFSNRLNQQYSLEMTPTVFFEYPTVSEFAGWLSTEYPDVFAQALGLSIETPAEFRPEVRTDDGAREPSSVLSSVQAERMLGGIAMMASQAVSVDDAAVAIIGMSGRFPMAEDIQAFWSNLLEGKDCISEIPEDRWDWRAIYGDPTKEANKSDVKWGGFIDGVAHFDARFFGISPREAELMDPQQRLLMQYVWKAVEDAGYAPASLSGSRTAIFVGTASSGYGELMAQEGLAIESYSSTGVVGSVGPNRMSYFLNLHGPSEPVETACSSSLVAIHRALSAMAIGDCDQAIVGGVNLLISPQTHISFNKAGMLCSDGRCKTFSSKANGYVRGEGVGMLMLKKLKAAEQAGNHIYAVIRGSAENHGGRGSSLTAPNPKAQTQLIKAAYERAGIDPRSVSYIEAHGTGTELGDPIEINALKAAFKDLYQATGSVEVTAPHCALGAVKTNIGHLELAAGVAGVIKVLLQLKHKTLVKSLHCDEVNPYIQLQGSPFYLLSETQPWSTLRDAQGRELPRRAGISSFGFGGVNAHLVLEEYPQAEYIAESSMESLQASSTCVVPLSAKTPERLKVYASSLLDFITAPVAVSGPEGEGAHQLLTRWMQAMVAEILEIAVEEIELTQPLQEYGFDTVHGVILLARFRDAWGVDVGSAVLLGHQTSITSFVTTVLREQPSLRERLSGEPAAVAASPEPGHRVRRDIRLADLAYTLQVGRDAMAERLAMTADSMEELEHKLRAFVEGRSGEVKDLYQGSVKQNKRILSAFAGDEEMQEALDKWIQRGKLAKLLEIWVAGLNIDWQQLYGSDRSGTPPHRISAPGYPFAEQRHWIQTPSMSPAPVPVSAPVAAPEVLHPLVHESLCGPGLTRFKSRFEGTEFFLDDHRVKGRKVMPGVAYLEMAHAAAHLAQAIAPSSRVCLQDVAWISPLLVDQPQEVLIDIEPGQGERRSFSVYCMAGDGRRLHSQGGLLYVPQDSAQSRPCLELQALLAQSGMRLINADHCYERLAAGGLEYGPGHRGIHQLYAGNDQVLAHLVLPESLQATAGHYVLHPCLVDSALQASIGLVLTASETASGGREAPLMLPFAVQSVDVFASCESVTWAWLRHQAGIPVSGRVQKLDIDLCDERGKVCIQIKGFSSRVLAPEGGRSEAVTAHERREPLGVFAARATTPSPAPAPALSAVAEVDDDELSKRAIDYFKALLSSTLKFPVEEIAPDETMDAYGIDSIMVAELTSTLESHFGPLSKTLFFEYQTLGELVDYFLDAHRARLLQLCVTGGAGTSLAADAVLDSPPSTKPAVLVEHLPQPVPMAAASNTALDIAVIGISGRYPMANDLDEFWLNLREGKDCVSEVPSQRWNWRDHYSEEHSRAGGHFCKWGGFIDDIDKFDPLFFNISPSAAEYMDPQERLFLEHAWMAMEDAGYRREDLRKLARGSAAEDLPGQVGVYAGVMYSEYQLLGIEAARQGKGATVANFHASVANRVSYVLDLHGPSMTVDTMCSSSLTALHLACQDLKTGRTDMALAGGVNLSVHPNKYSVLSLNEFISSQGRCTSFGEGGDGYVPSEGVGVVLLKRLVDAERDRDHIHAVIKSSVLNHGGKTHGFSVPNPKAQQHLISRALREAEVDPRAITYVEAHGTGTPLGDPIEVTALSKAFAQYSLGGQPYWIGSVKSNIGHTESTAGIAGLSKVILQMREGQLAPSLHSQTLNPNIDFASSPFQVNRQLREWPRPVLDGRLQPRVASLSSFGAGGSNAHLVISEYIEPVERRAPDTTDSRPCLIVLSAKSEERLKAYAGKLCAFLESAGTRLELSLRNVAYTLQVGREAMQHRLAFSARSIEDARRILEAFAQGREVARLYRGYVKTARDSRSGRRDESVAEPIRGKDHDAVLALWVKGVDVNWQELYAAESDLPYRISLPTYPFARERYWLTLPEPPPPGGERRLPNAPIALAVLSDALLGSPAWKARAAEPAAVLGDYVERRLYVVGSSMEVPGIACVALDSDGQTVDQRITDYATQLFGDIKTLFQRKPKPKGEVLFQILLAQDTPMAGALAALLKTAAMENPQFFGQVLELGADILPDPSKLGALLDENAQDRRHPHIRYSRSGRQVPSWSVLSMASEGEAVWKQGGVYLVSGGVGGLGLIFAREIIRRVSDVTLILTGRSPLEGARAAAVQALRASGTNVEYRRVDVGDRHAVTDLIGEIERFCRDRGYGELNGVIHAAGVLRDNFILRKTHAQFSEVMAAKVAGVVNLDLATRSANLDFFVMFSSLAGVVGNPGQCDYSTANAFLDHYTVYRNQLVAKGGTSAPKGHTLSIDWPLWQEGGMDLAPEHKEELWRSAGIKPMRSEIGIAAFYACLQAGVEQALVLEGDLPRLRQLFFDDHSQPVVDEAAQGAETCTSEHSPDSLVRAVEGLLVRHLSELLKLPEHRIETDVPVEHYGIDSVGMMRLTVELEETFGSLSKTLFFEYQDVQSLAAYLAQTFPDQARALCGEPSAQAAPMEVPISSAPEPGSLPAGLVEAVVTAGEAAEWQMGERDIAIIGMSGRFPFAPDLEAFWENLSQGCDCITEIPPTRWKHQEYFDPEKGKPGKTYCKWGGFLESIDQFDPLFFKIPPAQAEVLDPQERLFLETVWNLLESSGYLGETLQRIAQSRVGVFVGSMSQQYHAFQADLTRESLVTMSSHSSIANRVSYFFDFQGPSVAVDTMCSSALVAVHMACESLLRDDCKAAVAGGVNLSIHPKKYIGLSASQILGSHPDSSSFGQGDGYLPSEGVGAVLLKPLREAVADNDTILGVIKSTTINHSGQSNGYFVPNGAAQTELMVSNFTKAGIDPRTLSYVESAANGSSLGDAIEINALTAGFGRYTADKQFCALGSVKSNIGHGEAASGIAQLIKVLLQLKHRQLVPTIKAQPLNSNIDFTHTPFCLQRRLEPWRRPSLALGDGPMREYPLRATVSSFGAGGSNAHLILEEFPLDRQESDNLEHERLPDSEEHLLVFSARTEAQLQAVVQQMLAELEKERSLSLADIAFTLQTGRKAMDFRLAVVVEGVEARLRAVESLRAYLRNETPGPTVFVDNVLEDHSRVREQLVGSAGQAILQRALMEPDLRALAGYWVKGIKLPWHQLHAGWKRKRVVLPTYPFERKSYWLGGNAGRVVLKASEHSERDAVEPEVERNGSASIERVIAQRLGSMLGMDEGEIEMGRSFQDYGVDSIASSELCRALEQTFKVQISSLELFSLSSLAELAELIAGRLPEQPLKKLKKLETPETVSVSSVSMPVSEGQKGLWLLHQRSPNMSAYNVPLVFCFKGELDVSLFRKACELMLERHPILGSVFRLTREDIQRIELREAHMGFEHVSVELHQRSEILERLRDYSKQPFDLEQGPLYRVYLLTSRTDNDAYVLICVHHIVFDGSSAMLLLKDLLATYRNLLHGGQPANIRPAAGYQSFVHWQRQLLNSEKGQTQLDYWKTQLSGEQPVLSLPYDFPRPAMPGFHGASEELTLSQALSSRLQALTKTLQVNPSVVFLGAFKLLLNRYSGYDDIRVGMPTSGRSLPAFQDQIGYFVNMLVIRSRVIGQQSVADFLKVLQLTVATALDNADCPFPVVLEALRGDGEPQSSSWFQVVFSYQNFIRDGDSAWLQADTQGTTAVELVSGINQEGGNDIALDVYHGGEQFLLKMAYDKDLFEAATIRRIMTHYVNLLESIATHPRGCIADQTLLSADERQKILGDWSNTGASLSMERQNIVQLFQRQVRSTPHKTALVFEQQSLTFAELDDQSSRLSLCLANYKVAPGDLVGACLGRGVRMVVALLAILKADAVYVPIAPDSPVQRICRLLVDSGISLLLSELELCNSFLSDLGTIECVCLAIDAPGWEPEEGELPVPPVIEGRQPAYVIYTSGSTGQPKGVIISHDSISHHCQVIRDYYRITAQDVILQFAPMNVDAALEQLLPGLISGATVVIRSEPLWSPDILCRKVVELGISVLDLPPSYLYELLLEIRDVAGWSRPPSLRLVISGGEALSPETLSLWCGCALSECRLVNAYGPTETTITSTVYEIESRARTFTRLPESVPIGRPLPGESAYILDTQRRPLPVGVPGELYIGGAGVAIGYLNRPELTASTFVENPFMAGTRLYKTGDAARWLADGNIALLGRLDQQVKIRGFRVECGEIEAALQALDVVKHVAVLAQPTQGSHRLVAFLELVQPALPEWKQHLKQALIKKLPEHMIPSVFVSLPRIPLSVSGKVDRNALKHLELANTESEVFVAPRTSMEIRLAEIWRRVLDIDRVGVHDSFFDLGGHSLLALRLMSAIKQGLGYELPISSLFQAPTLTAQAELLGQDAAVWSPLVCLQASGELSPWFCIHAAAGNVLCYRELAECLGIERPFYALQAPDAVGGGHPGSIVGLAALYVRAIRIFQPWGPYFLAGWSMGGVVAYEMAQQLLQAGEQVEVLALLESYTPEAIRSLERKALGLSAESDDRMDKLLRTFAVELGIGETPWELSAVDLAQGLEWILKRLEGSNLSTASFDLEQLHKLFRLYEANLNALDRYRLQPYSGRVVLIYADQTQQIDADEAQHLGGWQPWLRSGHCRSATIVGDHYSILQRPQVVQLAKVLTALVKDDGLATKYREVMVYS</sequence>
<dbReference type="InterPro" id="IPR032821">
    <property type="entry name" value="PKS_assoc"/>
</dbReference>
<keyword evidence="6" id="KW-0597">Phosphoprotein</keyword>
<dbReference type="Gene3D" id="3.10.129.110">
    <property type="entry name" value="Polyketide synthase dehydratase"/>
    <property type="match status" value="2"/>
</dbReference>
<dbReference type="FunFam" id="2.30.38.10:FF:000001">
    <property type="entry name" value="Non-ribosomal peptide synthetase PvdI"/>
    <property type="match status" value="1"/>
</dbReference>
<dbReference type="Gene3D" id="3.30.300.30">
    <property type="match status" value="1"/>
</dbReference>
<dbReference type="NCBIfam" id="TIGR01733">
    <property type="entry name" value="AA-adenyl-dom"/>
    <property type="match status" value="1"/>
</dbReference>
<dbReference type="CDD" id="cd08953">
    <property type="entry name" value="KR_2_SDR_x"/>
    <property type="match status" value="2"/>
</dbReference>
<dbReference type="Gene3D" id="3.40.47.10">
    <property type="match status" value="4"/>
</dbReference>
<dbReference type="InterPro" id="IPR014031">
    <property type="entry name" value="Ketoacyl_synth_C"/>
</dbReference>
<reference evidence="13" key="1">
    <citation type="journal article" date="2002" name="Proc. Natl. Acad. Sci. U.S.A.">
        <title>A polyketide synthase-peptide synthetase gene cluster from an uncultured bacterial symbiont of Paederus beetles.</title>
        <authorList>
            <person name="Piel J."/>
        </authorList>
    </citation>
    <scope>NUCLEOTIDE SEQUENCE</scope>
</reference>
<dbReference type="Gene3D" id="1.10.1240.100">
    <property type="match status" value="3"/>
</dbReference>
<dbReference type="Pfam" id="PF16197">
    <property type="entry name" value="KAsynt_C_assoc"/>
    <property type="match status" value="1"/>
</dbReference>
<name>Q6VT93_UNCXX</name>
<dbReference type="Gene3D" id="3.30.70.3290">
    <property type="match status" value="1"/>
</dbReference>
<feature type="domain" description="PKS/mFAS DH" evidence="12">
    <location>
        <begin position="853"/>
        <end position="1166"/>
    </location>
</feature>
<dbReference type="Pfam" id="PF21089">
    <property type="entry name" value="PKS_DH_N"/>
    <property type="match status" value="2"/>
</dbReference>
<dbReference type="GO" id="GO:0005737">
    <property type="term" value="C:cytoplasm"/>
    <property type="evidence" value="ECO:0007669"/>
    <property type="project" value="UniProtKB-SubCell"/>
</dbReference>
<dbReference type="InterPro" id="IPR010071">
    <property type="entry name" value="AA_adenyl_dom"/>
</dbReference>
<feature type="domain" description="Carrier" evidence="10">
    <location>
        <begin position="5899"/>
        <end position="5974"/>
    </location>
</feature>
<feature type="domain" description="Carrier" evidence="10">
    <location>
        <begin position="1624"/>
        <end position="1701"/>
    </location>
</feature>
<feature type="active site" description="Proton donor; for dehydratase activity" evidence="9">
    <location>
        <position position="2709"/>
    </location>
</feature>
<feature type="domain" description="Ketosynthase family 3 (KS3)" evidence="11">
    <location>
        <begin position="4179"/>
        <end position="4612"/>
    </location>
</feature>
<evidence type="ECO:0000259" key="12">
    <source>
        <dbReference type="PROSITE" id="PS52019"/>
    </source>
</evidence>
<feature type="region of interest" description="C-terminal hotdog fold" evidence="9">
    <location>
        <begin position="2648"/>
        <end position="2801"/>
    </location>
</feature>
<dbReference type="Pfam" id="PF00668">
    <property type="entry name" value="Condensation"/>
    <property type="match status" value="1"/>
</dbReference>
<proteinExistence type="predicted"/>
<dbReference type="InterPro" id="IPR049900">
    <property type="entry name" value="PKS_mFAS_DH"/>
</dbReference>
<feature type="domain" description="Ketosynthase family 3 (KS3)" evidence="11">
    <location>
        <begin position="1760"/>
        <end position="2197"/>
    </location>
</feature>
<dbReference type="InterPro" id="IPR050091">
    <property type="entry name" value="PKS_NRPS_Biosynth_Enz"/>
</dbReference>
<evidence type="ECO:0000256" key="8">
    <source>
        <dbReference type="ARBA" id="ARBA00022737"/>
    </source>
</evidence>
<dbReference type="InterPro" id="IPR036736">
    <property type="entry name" value="ACP-like_sf"/>
</dbReference>
<evidence type="ECO:0000256" key="1">
    <source>
        <dbReference type="ARBA" id="ARBA00001957"/>
    </source>
</evidence>
<dbReference type="SUPFAM" id="SSF56801">
    <property type="entry name" value="Acetyl-CoA synthetase-like"/>
    <property type="match status" value="1"/>
</dbReference>
<dbReference type="SMART" id="SM01294">
    <property type="entry name" value="PKS_PP_betabranch"/>
    <property type="match status" value="2"/>
</dbReference>
<dbReference type="InterPro" id="IPR020806">
    <property type="entry name" value="PKS_PP-bd"/>
</dbReference>
<protein>
    <submittedName>
        <fullName evidence="13">Mixed type I polyketide synthase-peptide synthetase</fullName>
    </submittedName>
</protein>
<feature type="domain" description="PKS/mFAS DH" evidence="12">
    <location>
        <begin position="2510"/>
        <end position="2801"/>
    </location>
</feature>
<dbReference type="InterPro" id="IPR020841">
    <property type="entry name" value="PKS_Beta-ketoAc_synthase_dom"/>
</dbReference>
<evidence type="ECO:0000256" key="7">
    <source>
        <dbReference type="ARBA" id="ARBA00022679"/>
    </source>
</evidence>
<dbReference type="InterPro" id="IPR045851">
    <property type="entry name" value="AMP-bd_C_sf"/>
</dbReference>
<dbReference type="PANTHER" id="PTHR43775:SF37">
    <property type="entry name" value="SI:DKEY-61P9.11"/>
    <property type="match status" value="1"/>
</dbReference>
<dbReference type="SUPFAM" id="SSF53901">
    <property type="entry name" value="Thiolase-like"/>
    <property type="match status" value="4"/>
</dbReference>
<dbReference type="Pfam" id="PF00550">
    <property type="entry name" value="PP-binding"/>
    <property type="match status" value="7"/>
</dbReference>
<dbReference type="SMART" id="SM00823">
    <property type="entry name" value="PKS_PP"/>
    <property type="match status" value="7"/>
</dbReference>
<feature type="domain" description="Carrier" evidence="10">
    <location>
        <begin position="4051"/>
        <end position="4127"/>
    </location>
</feature>
<keyword evidence="5" id="KW-0963">Cytoplasm</keyword>
<dbReference type="CDD" id="cd17649">
    <property type="entry name" value="A_NRPS_PvdJ-like"/>
    <property type="match status" value="1"/>
</dbReference>
<dbReference type="Pfam" id="PF08659">
    <property type="entry name" value="KR"/>
    <property type="match status" value="2"/>
</dbReference>
<dbReference type="Gene3D" id="3.30.559.10">
    <property type="entry name" value="Chloramphenicol acetyltransferase-like domain"/>
    <property type="match status" value="1"/>
</dbReference>
<dbReference type="InterPro" id="IPR049552">
    <property type="entry name" value="PKS_DH_N"/>
</dbReference>
<feature type="active site" description="Proton acceptor; for dehydratase activity" evidence="9">
    <location>
        <position position="2539"/>
    </location>
</feature>
<evidence type="ECO:0000313" key="13">
    <source>
        <dbReference type="EMBL" id="AAS47562.1"/>
    </source>
</evidence>
<dbReference type="GO" id="GO:0004315">
    <property type="term" value="F:3-oxoacyl-[acyl-carrier-protein] synthase activity"/>
    <property type="evidence" value="ECO:0007669"/>
    <property type="project" value="InterPro"/>
</dbReference>
<feature type="region of interest" description="C-terminal hotdog fold" evidence="9">
    <location>
        <begin position="996"/>
        <end position="1166"/>
    </location>
</feature>
<dbReference type="Pfam" id="PF00501">
    <property type="entry name" value="AMP-binding"/>
    <property type="match status" value="1"/>
</dbReference>
<comment type="cofactor">
    <cofactor evidence="1">
        <name>pantetheine 4'-phosphate</name>
        <dbReference type="ChEBI" id="CHEBI:47942"/>
    </cofactor>
</comment>
<dbReference type="Pfam" id="PF22621">
    <property type="entry name" value="CurL-like_PKS_C"/>
    <property type="match status" value="1"/>
</dbReference>
<feature type="region of interest" description="N-terminal hotdog fold" evidence="9">
    <location>
        <begin position="2510"/>
        <end position="2630"/>
    </location>
</feature>